<name>A0AAU8JAF1_9CYAN</name>
<protein>
    <submittedName>
        <fullName evidence="1">Uncharacterized protein</fullName>
    </submittedName>
</protein>
<reference evidence="1" key="1">
    <citation type="submission" date="2024-07" db="EMBL/GenBank/DDBJ databases">
        <authorList>
            <person name="Kim Y.J."/>
            <person name="Jeong J.Y."/>
        </authorList>
    </citation>
    <scope>NUCLEOTIDE SEQUENCE</scope>
    <source>
        <strain evidence="1">GIHE-MW2</strain>
    </source>
</reference>
<organism evidence="1">
    <name type="scientific">Planktothricoides raciborskii GIHE-MW2</name>
    <dbReference type="NCBI Taxonomy" id="2792601"/>
    <lineage>
        <taxon>Bacteria</taxon>
        <taxon>Bacillati</taxon>
        <taxon>Cyanobacteriota</taxon>
        <taxon>Cyanophyceae</taxon>
        <taxon>Oscillatoriophycideae</taxon>
        <taxon>Oscillatoriales</taxon>
        <taxon>Oscillatoriaceae</taxon>
        <taxon>Planktothricoides</taxon>
    </lineage>
</organism>
<dbReference type="AlphaFoldDB" id="A0AAU8JAF1"/>
<dbReference type="EMBL" id="CP159837">
    <property type="protein sequence ID" value="XCM36126.1"/>
    <property type="molecule type" value="Genomic_DNA"/>
</dbReference>
<evidence type="ECO:0000313" key="1">
    <source>
        <dbReference type="EMBL" id="XCM36126.1"/>
    </source>
</evidence>
<accession>A0AAU8JAF1</accession>
<dbReference type="RefSeq" id="WP_354635086.1">
    <property type="nucleotide sequence ID" value="NZ_CP159837.1"/>
</dbReference>
<sequence>MRESKKSGILKKGDRYQKNLSLYQPLKDYQTTAIQRAEKLTKTGQDNPSTQVHELVKYLNSQS</sequence>
<proteinExistence type="predicted"/>
<gene>
    <name evidence="1" type="ORF">ABWT76_004862</name>
</gene>